<dbReference type="SFLD" id="SFLDS00029">
    <property type="entry name" value="Radical_SAM"/>
    <property type="match status" value="1"/>
</dbReference>
<dbReference type="InterPro" id="IPR007197">
    <property type="entry name" value="rSAM"/>
</dbReference>
<name>A0A3D9KZM9_MARFU</name>
<keyword evidence="1" id="KW-0479">Metal-binding</keyword>
<keyword evidence="3" id="KW-0411">Iron-sulfur</keyword>
<reference evidence="5 6" key="1">
    <citation type="submission" date="2018-07" db="EMBL/GenBank/DDBJ databases">
        <title>Genomic Encyclopedia of Type Strains, Phase IV (KMG-IV): sequencing the most valuable type-strain genomes for metagenomic binning, comparative biology and taxonomic classification.</title>
        <authorList>
            <person name="Goeker M."/>
        </authorList>
    </citation>
    <scope>NUCLEOTIDE SEQUENCE [LARGE SCALE GENOMIC DNA]</scope>
    <source>
        <strain evidence="5 6">DSM 4134</strain>
    </source>
</reference>
<dbReference type="NCBIfam" id="NF033668">
    <property type="entry name" value="rSAM_PA0069"/>
    <property type="match status" value="1"/>
</dbReference>
<dbReference type="Gene3D" id="3.80.30.30">
    <property type="match status" value="1"/>
</dbReference>
<evidence type="ECO:0000259" key="4">
    <source>
        <dbReference type="Pfam" id="PF04055"/>
    </source>
</evidence>
<evidence type="ECO:0000313" key="6">
    <source>
        <dbReference type="Proteomes" id="UP000256779"/>
    </source>
</evidence>
<proteinExistence type="predicted"/>
<keyword evidence="2" id="KW-0408">Iron</keyword>
<dbReference type="SFLD" id="SFLDG01084">
    <property type="entry name" value="Uncharacterised_Radical_SAM_Su"/>
    <property type="match status" value="1"/>
</dbReference>
<sequence>MIKGKGAQYNPSNPFSQQAIGQYHDEGIDEYTHEERPALELFYETPKNVISTNNSPDLKLPYSVNPYQGCEHGCVYCYARNSHTYWGFSAGLDFESKLIIKKNVASQLASQIQNPRWKVQPIMLSGNTDCYQPIEKKLGLTRQVLEVMLKYRCPVSIISKNALVTRDLDILKELATLDLVHVYFSITTLEEDLRSQLEPRTATAKKKLKAMELLASNRVPVGVMNAPIIPGLNHHEIPEVIRQAANSGALNAGYTVVRLNGQIAQIFENWLEKTYPDRLHKVMNQVSELHGGKVNDTKWGRRITGSGQTAAMIKQLFDVAKSKYLKGKKMPPLSVAHFRKGGNYSLF</sequence>
<evidence type="ECO:0000256" key="1">
    <source>
        <dbReference type="ARBA" id="ARBA00022723"/>
    </source>
</evidence>
<dbReference type="OrthoDB" id="9785699at2"/>
<protein>
    <submittedName>
        <fullName evidence="5">DNA repair photolyase</fullName>
    </submittedName>
</protein>
<keyword evidence="6" id="KW-1185">Reference proteome</keyword>
<dbReference type="SUPFAM" id="SSF102114">
    <property type="entry name" value="Radical SAM enzymes"/>
    <property type="match status" value="1"/>
</dbReference>
<dbReference type="RefSeq" id="WP_115869800.1">
    <property type="nucleotide sequence ID" value="NZ_QREG01000023.1"/>
</dbReference>
<dbReference type="AlphaFoldDB" id="A0A3D9KZM9"/>
<accession>A0A3D9KZM9</accession>
<dbReference type="PANTHER" id="PTHR43432">
    <property type="entry name" value="SLR0285 PROTEIN"/>
    <property type="match status" value="1"/>
</dbReference>
<dbReference type="EMBL" id="QREG01000023">
    <property type="protein sequence ID" value="RED93881.1"/>
    <property type="molecule type" value="Genomic_DNA"/>
</dbReference>
<evidence type="ECO:0000313" key="5">
    <source>
        <dbReference type="EMBL" id="RED93881.1"/>
    </source>
</evidence>
<dbReference type="GO" id="GO:0046872">
    <property type="term" value="F:metal ion binding"/>
    <property type="evidence" value="ECO:0007669"/>
    <property type="project" value="UniProtKB-KW"/>
</dbReference>
<keyword evidence="5" id="KW-0456">Lyase</keyword>
<dbReference type="InterPro" id="IPR058240">
    <property type="entry name" value="rSAM_sf"/>
</dbReference>
<comment type="caution">
    <text evidence="5">The sequence shown here is derived from an EMBL/GenBank/DDBJ whole genome shotgun (WGS) entry which is preliminary data.</text>
</comment>
<feature type="domain" description="Radical SAM core" evidence="4">
    <location>
        <begin position="64"/>
        <end position="243"/>
    </location>
</feature>
<dbReference type="GO" id="GO:0016829">
    <property type="term" value="F:lyase activity"/>
    <property type="evidence" value="ECO:0007669"/>
    <property type="project" value="UniProtKB-KW"/>
</dbReference>
<dbReference type="Pfam" id="PF04055">
    <property type="entry name" value="Radical_SAM"/>
    <property type="match status" value="1"/>
</dbReference>
<dbReference type="CDD" id="cd01335">
    <property type="entry name" value="Radical_SAM"/>
    <property type="match status" value="1"/>
</dbReference>
<organism evidence="5 6">
    <name type="scientific">Marinoscillum furvescens DSM 4134</name>
    <dbReference type="NCBI Taxonomy" id="1122208"/>
    <lineage>
        <taxon>Bacteria</taxon>
        <taxon>Pseudomonadati</taxon>
        <taxon>Bacteroidota</taxon>
        <taxon>Cytophagia</taxon>
        <taxon>Cytophagales</taxon>
        <taxon>Reichenbachiellaceae</taxon>
        <taxon>Marinoscillum</taxon>
    </lineage>
</organism>
<dbReference type="Proteomes" id="UP000256779">
    <property type="component" value="Unassembled WGS sequence"/>
</dbReference>
<dbReference type="InterPro" id="IPR040086">
    <property type="entry name" value="MJ0683-like"/>
</dbReference>
<dbReference type="GO" id="GO:0051536">
    <property type="term" value="F:iron-sulfur cluster binding"/>
    <property type="evidence" value="ECO:0007669"/>
    <property type="project" value="UniProtKB-KW"/>
</dbReference>
<dbReference type="PANTHER" id="PTHR43432:SF3">
    <property type="entry name" value="SLR0285 PROTEIN"/>
    <property type="match status" value="1"/>
</dbReference>
<evidence type="ECO:0000256" key="2">
    <source>
        <dbReference type="ARBA" id="ARBA00023004"/>
    </source>
</evidence>
<evidence type="ECO:0000256" key="3">
    <source>
        <dbReference type="ARBA" id="ARBA00023014"/>
    </source>
</evidence>
<gene>
    <name evidence="5" type="ORF">C7460_12361</name>
</gene>